<dbReference type="PROSITE" id="PS50888">
    <property type="entry name" value="BHLH"/>
    <property type="match status" value="1"/>
</dbReference>
<dbReference type="EMBL" id="JBGFUD010012387">
    <property type="protein sequence ID" value="MFH4983466.1"/>
    <property type="molecule type" value="Genomic_DNA"/>
</dbReference>
<dbReference type="InterPro" id="IPR036638">
    <property type="entry name" value="HLH_DNA-bd_sf"/>
</dbReference>
<name>A0ABD6EUD6_9BILA</name>
<evidence type="ECO:0000313" key="3">
    <source>
        <dbReference type="Proteomes" id="UP001608902"/>
    </source>
</evidence>
<dbReference type="AlphaFoldDB" id="A0ABD6EUD6"/>
<dbReference type="InterPro" id="IPR011598">
    <property type="entry name" value="bHLH_dom"/>
</dbReference>
<gene>
    <name evidence="2" type="ORF">AB6A40_010175</name>
</gene>
<dbReference type="Proteomes" id="UP001608902">
    <property type="component" value="Unassembled WGS sequence"/>
</dbReference>
<keyword evidence="3" id="KW-1185">Reference proteome</keyword>
<dbReference type="SMART" id="SM00353">
    <property type="entry name" value="HLH"/>
    <property type="match status" value="1"/>
</dbReference>
<dbReference type="PANTHER" id="PTHR23349:SF68">
    <property type="entry name" value="FI14601P"/>
    <property type="match status" value="1"/>
</dbReference>
<proteinExistence type="predicted"/>
<dbReference type="CDD" id="cd11390">
    <property type="entry name" value="bHLH_TS"/>
    <property type="match status" value="1"/>
</dbReference>
<sequence>MDYPKSAGPPNFYSSNDHHSKWGFASKLRTENYERLNCCRLGSKSTLQYIDEATARRRSRSNRKERRRNEEMNAAYSKLQKCVPHIPNDQKLPKIKTLRLALRYIKHLQSVLEGNQTFRPSFSNEPRPLALEDFASVAMAEMQARNNYKDRAEQEVRDGIRTEDICRESTNYRPPSCSSSNQNTRMYGSTCHGTHPLMKENPDDCHLPPIYLSPTELSPDHYSVYSSPKLICTKQPLTQYL</sequence>
<comment type="caution">
    <text evidence="2">The sequence shown here is derived from an EMBL/GenBank/DDBJ whole genome shotgun (WGS) entry which is preliminary data.</text>
</comment>
<dbReference type="Gene3D" id="4.10.280.10">
    <property type="entry name" value="Helix-loop-helix DNA-binding domain"/>
    <property type="match status" value="1"/>
</dbReference>
<feature type="domain" description="BHLH" evidence="1">
    <location>
        <begin position="56"/>
        <end position="108"/>
    </location>
</feature>
<protein>
    <recommendedName>
        <fullName evidence="1">BHLH domain-containing protein</fullName>
    </recommendedName>
</protein>
<organism evidence="2 3">
    <name type="scientific">Gnathostoma spinigerum</name>
    <dbReference type="NCBI Taxonomy" id="75299"/>
    <lineage>
        <taxon>Eukaryota</taxon>
        <taxon>Metazoa</taxon>
        <taxon>Ecdysozoa</taxon>
        <taxon>Nematoda</taxon>
        <taxon>Chromadorea</taxon>
        <taxon>Rhabditida</taxon>
        <taxon>Spirurina</taxon>
        <taxon>Gnathostomatomorpha</taxon>
        <taxon>Gnathostomatoidea</taxon>
        <taxon>Gnathostomatidae</taxon>
        <taxon>Gnathostoma</taxon>
    </lineage>
</organism>
<dbReference type="PANTHER" id="PTHR23349">
    <property type="entry name" value="BASIC HELIX-LOOP-HELIX TRANSCRIPTION FACTOR, TWIST"/>
    <property type="match status" value="1"/>
</dbReference>
<dbReference type="Pfam" id="PF00010">
    <property type="entry name" value="HLH"/>
    <property type="match status" value="1"/>
</dbReference>
<dbReference type="InterPro" id="IPR050283">
    <property type="entry name" value="E-box_TF_Regulators"/>
</dbReference>
<evidence type="ECO:0000259" key="1">
    <source>
        <dbReference type="PROSITE" id="PS50888"/>
    </source>
</evidence>
<dbReference type="SUPFAM" id="SSF47459">
    <property type="entry name" value="HLH, helix-loop-helix DNA-binding domain"/>
    <property type="match status" value="1"/>
</dbReference>
<evidence type="ECO:0000313" key="2">
    <source>
        <dbReference type="EMBL" id="MFH4983466.1"/>
    </source>
</evidence>
<accession>A0ABD6EUD6</accession>
<reference evidence="2 3" key="1">
    <citation type="submission" date="2024-08" db="EMBL/GenBank/DDBJ databases">
        <title>Gnathostoma spinigerum genome.</title>
        <authorList>
            <person name="Gonzalez-Bertolin B."/>
            <person name="Monzon S."/>
            <person name="Zaballos A."/>
            <person name="Jimenez P."/>
            <person name="Dekumyoy P."/>
            <person name="Varona S."/>
            <person name="Cuesta I."/>
            <person name="Sumanam S."/>
            <person name="Adisakwattana P."/>
            <person name="Gasser R.B."/>
            <person name="Hernandez-Gonzalez A."/>
            <person name="Young N.D."/>
            <person name="Perteguer M.J."/>
        </authorList>
    </citation>
    <scope>NUCLEOTIDE SEQUENCE [LARGE SCALE GENOMIC DNA]</scope>
    <source>
        <strain evidence="2">AL3</strain>
        <tissue evidence="2">Liver</tissue>
    </source>
</reference>